<dbReference type="PANTHER" id="PTHR10459:SF60">
    <property type="entry name" value="POLY [ADP-RIBOSE] POLYMERASE 2"/>
    <property type="match status" value="1"/>
</dbReference>
<organism evidence="10">
    <name type="scientific">marine sediment metagenome</name>
    <dbReference type="NCBI Taxonomy" id="412755"/>
    <lineage>
        <taxon>unclassified sequences</taxon>
        <taxon>metagenomes</taxon>
        <taxon>ecological metagenomes</taxon>
    </lineage>
</organism>
<feature type="domain" description="WGR" evidence="9">
    <location>
        <begin position="10"/>
        <end position="115"/>
    </location>
</feature>
<feature type="domain" description="PARP alpha-helical" evidence="8">
    <location>
        <begin position="146"/>
        <end position="272"/>
    </location>
</feature>
<evidence type="ECO:0000256" key="6">
    <source>
        <dbReference type="ARBA" id="ARBA00033987"/>
    </source>
</evidence>
<dbReference type="PROSITE" id="PS51059">
    <property type="entry name" value="PARP_CATALYTIC"/>
    <property type="match status" value="1"/>
</dbReference>
<name>A0A0F9KIC3_9ZZZZ</name>
<dbReference type="SMART" id="SM00773">
    <property type="entry name" value="WGR"/>
    <property type="match status" value="1"/>
</dbReference>
<keyword evidence="5" id="KW-0520">NAD</keyword>
<comment type="caution">
    <text evidence="10">The sequence shown here is derived from an EMBL/GenBank/DDBJ whole genome shotgun (WGS) entry which is preliminary data.</text>
</comment>
<keyword evidence="2" id="KW-0328">Glycosyltransferase</keyword>
<dbReference type="Gene3D" id="1.20.142.10">
    <property type="entry name" value="Poly(ADP-ribose) polymerase, regulatory domain"/>
    <property type="match status" value="1"/>
</dbReference>
<dbReference type="SUPFAM" id="SSF56399">
    <property type="entry name" value="ADP-ribosylation"/>
    <property type="match status" value="1"/>
</dbReference>
<dbReference type="InterPro" id="IPR004102">
    <property type="entry name" value="Poly(ADP-ribose)pol_reg_dom"/>
</dbReference>
<evidence type="ECO:0000256" key="5">
    <source>
        <dbReference type="ARBA" id="ARBA00023027"/>
    </source>
</evidence>
<evidence type="ECO:0000259" key="8">
    <source>
        <dbReference type="PROSITE" id="PS51060"/>
    </source>
</evidence>
<dbReference type="AlphaFoldDB" id="A0A0F9KIC3"/>
<evidence type="ECO:0000256" key="4">
    <source>
        <dbReference type="ARBA" id="ARBA00022695"/>
    </source>
</evidence>
<dbReference type="InterPro" id="IPR036616">
    <property type="entry name" value="Poly(ADP-ribose)pol_reg_dom_sf"/>
</dbReference>
<keyword evidence="3" id="KW-0808">Transferase</keyword>
<dbReference type="GO" id="GO:0006302">
    <property type="term" value="P:double-strand break repair"/>
    <property type="evidence" value="ECO:0007669"/>
    <property type="project" value="TreeGrafter"/>
</dbReference>
<evidence type="ECO:0000256" key="3">
    <source>
        <dbReference type="ARBA" id="ARBA00022679"/>
    </source>
</evidence>
<dbReference type="EMBL" id="LAZR01007956">
    <property type="protein sequence ID" value="KKM81849.1"/>
    <property type="molecule type" value="Genomic_DNA"/>
</dbReference>
<evidence type="ECO:0000256" key="1">
    <source>
        <dbReference type="ARBA" id="ARBA00012020"/>
    </source>
</evidence>
<dbReference type="GO" id="GO:1990404">
    <property type="term" value="F:NAD+-protein mono-ADP-ribosyltransferase activity"/>
    <property type="evidence" value="ECO:0007669"/>
    <property type="project" value="TreeGrafter"/>
</dbReference>
<dbReference type="SUPFAM" id="SSF47587">
    <property type="entry name" value="Domain of poly(ADP-ribose) polymerase"/>
    <property type="match status" value="1"/>
</dbReference>
<keyword evidence="4" id="KW-0548">Nucleotidyltransferase</keyword>
<protein>
    <recommendedName>
        <fullName evidence="1">NAD(+) ADP-ribosyltransferase</fullName>
        <ecNumber evidence="1">2.4.2.30</ecNumber>
    </recommendedName>
</protein>
<reference evidence="10" key="1">
    <citation type="journal article" date="2015" name="Nature">
        <title>Complex archaea that bridge the gap between prokaryotes and eukaryotes.</title>
        <authorList>
            <person name="Spang A."/>
            <person name="Saw J.H."/>
            <person name="Jorgensen S.L."/>
            <person name="Zaremba-Niedzwiedzka K."/>
            <person name="Martijn J."/>
            <person name="Lind A.E."/>
            <person name="van Eijk R."/>
            <person name="Schleper C."/>
            <person name="Guy L."/>
            <person name="Ettema T.J."/>
        </authorList>
    </citation>
    <scope>NUCLEOTIDE SEQUENCE</scope>
</reference>
<evidence type="ECO:0000256" key="2">
    <source>
        <dbReference type="ARBA" id="ARBA00022676"/>
    </source>
</evidence>
<dbReference type="InterPro" id="IPR050800">
    <property type="entry name" value="ARTD/PARP"/>
</dbReference>
<dbReference type="PROSITE" id="PS51060">
    <property type="entry name" value="PARP_ALPHA_HD"/>
    <property type="match status" value="1"/>
</dbReference>
<evidence type="ECO:0000259" key="7">
    <source>
        <dbReference type="PROSITE" id="PS51059"/>
    </source>
</evidence>
<evidence type="ECO:0000313" key="10">
    <source>
        <dbReference type="EMBL" id="KKM81849.1"/>
    </source>
</evidence>
<evidence type="ECO:0000259" key="9">
    <source>
        <dbReference type="PROSITE" id="PS51977"/>
    </source>
</evidence>
<feature type="domain" description="PARP catalytic" evidence="7">
    <location>
        <begin position="270"/>
        <end position="469"/>
    </location>
</feature>
<comment type="catalytic activity">
    <reaction evidence="6">
        <text>NAD(+) + (ADP-D-ribosyl)n-acceptor = nicotinamide + (ADP-D-ribosyl)n+1-acceptor + H(+).</text>
        <dbReference type="EC" id="2.4.2.30"/>
    </reaction>
</comment>
<dbReference type="PROSITE" id="PS51977">
    <property type="entry name" value="WGR"/>
    <property type="match status" value="1"/>
</dbReference>
<dbReference type="Pfam" id="PF05406">
    <property type="entry name" value="WGR"/>
    <property type="match status" value="1"/>
</dbReference>
<gene>
    <name evidence="10" type="ORF">LCGC14_1325690</name>
</gene>
<dbReference type="GO" id="GO:0016779">
    <property type="term" value="F:nucleotidyltransferase activity"/>
    <property type="evidence" value="ECO:0007669"/>
    <property type="project" value="UniProtKB-KW"/>
</dbReference>
<accession>A0A0F9KIC3</accession>
<dbReference type="PANTHER" id="PTHR10459">
    <property type="entry name" value="DNA LIGASE"/>
    <property type="match status" value="1"/>
</dbReference>
<dbReference type="GO" id="GO:0003950">
    <property type="term" value="F:NAD+ poly-ADP-ribosyltransferase activity"/>
    <property type="evidence" value="ECO:0007669"/>
    <property type="project" value="UniProtKB-EC"/>
</dbReference>
<dbReference type="GO" id="GO:0070212">
    <property type="term" value="P:protein poly-ADP-ribosylation"/>
    <property type="evidence" value="ECO:0007669"/>
    <property type="project" value="TreeGrafter"/>
</dbReference>
<dbReference type="Gene3D" id="3.90.228.10">
    <property type="match status" value="1"/>
</dbReference>
<dbReference type="InterPro" id="IPR012317">
    <property type="entry name" value="Poly(ADP-ribose)pol_cat_dom"/>
</dbReference>
<dbReference type="GO" id="GO:0005730">
    <property type="term" value="C:nucleolus"/>
    <property type="evidence" value="ECO:0007669"/>
    <property type="project" value="TreeGrafter"/>
</dbReference>
<dbReference type="InterPro" id="IPR036930">
    <property type="entry name" value="WGR_dom_sf"/>
</dbReference>
<dbReference type="Pfam" id="PF00644">
    <property type="entry name" value="PARP"/>
    <property type="match status" value="1"/>
</dbReference>
<proteinExistence type="predicted"/>
<dbReference type="InterPro" id="IPR008893">
    <property type="entry name" value="WGR_domain"/>
</dbReference>
<dbReference type="SUPFAM" id="SSF142921">
    <property type="entry name" value="WGR domain-like"/>
    <property type="match status" value="1"/>
</dbReference>
<dbReference type="Pfam" id="PF02877">
    <property type="entry name" value="PARP_reg"/>
    <property type="match status" value="1"/>
</dbReference>
<dbReference type="EC" id="2.4.2.30" evidence="1"/>
<sequence length="469" mass="52298">MAIVALVTQKTHSNSSDNFSKTIEFAVLHCANVTGNNNKFYCLEIQEDPTSQIYRLFSHYGRLGSSNIYEIRETDKDGDDLTEERCKKEFDKIIKKKERGKNVKRGDETIREYYSRVDVVSPSVGSENICNASEVVTSSNAPMINTSNHDTESGRLIRSMVTENIHNITSNTTMTFTSQGFETPLGPVTESHLDKATEALDSLRDELNGGDALDDEDSDVKDANSQYFSLIPRKMSHIICESDLILTPDDIAAEYDLLDNLRTAVQVGLSTDSDVEEKMLIDISRLALDDRDYRRLVDKFETTKHRNHSAIQGYRVKNIFNMDIPSVTKCYTPIAEKLGNIQELFHGTKTANMLSISLKGLIIPDTGAAHVTGRMFGNGVYGASCSTKALNYAVGYWGGGRNRGQQAYVLIVNFAMGKEYVARSHLYSGAPNGYDSIWAKAGQSLLNDEFVVYNLNQATITHILELENR</sequence>